<proteinExistence type="predicted"/>
<gene>
    <name evidence="1" type="ORF">IE53DRAFT_383574</name>
</gene>
<organism evidence="1 2">
    <name type="scientific">Violaceomyces palustris</name>
    <dbReference type="NCBI Taxonomy" id="1673888"/>
    <lineage>
        <taxon>Eukaryota</taxon>
        <taxon>Fungi</taxon>
        <taxon>Dikarya</taxon>
        <taxon>Basidiomycota</taxon>
        <taxon>Ustilaginomycotina</taxon>
        <taxon>Ustilaginomycetes</taxon>
        <taxon>Violaceomycetales</taxon>
        <taxon>Violaceomycetaceae</taxon>
        <taxon>Violaceomyces</taxon>
    </lineage>
</organism>
<evidence type="ECO:0000313" key="2">
    <source>
        <dbReference type="Proteomes" id="UP000245626"/>
    </source>
</evidence>
<evidence type="ECO:0000313" key="1">
    <source>
        <dbReference type="EMBL" id="PWN53885.1"/>
    </source>
</evidence>
<dbReference type="Proteomes" id="UP000245626">
    <property type="component" value="Unassembled WGS sequence"/>
</dbReference>
<accession>A0ACD0P6Z5</accession>
<keyword evidence="2" id="KW-1185">Reference proteome</keyword>
<sequence length="103" mass="10714">MNVSDAVAASRLGYSKGAHVELVVDSELIWASFGIMFLPSALGSPLPPVSCPLSPASSTPPTVTPSQPLPSSPFPSLTLDLLHLSVRSRPCNDMPLGCINATE</sequence>
<protein>
    <submittedName>
        <fullName evidence="1">Uncharacterized protein</fullName>
    </submittedName>
</protein>
<name>A0ACD0P6Z5_9BASI</name>
<dbReference type="EMBL" id="KZ819705">
    <property type="protein sequence ID" value="PWN53885.1"/>
    <property type="molecule type" value="Genomic_DNA"/>
</dbReference>
<reference evidence="1 2" key="1">
    <citation type="journal article" date="2018" name="Mol. Biol. Evol.">
        <title>Broad Genomic Sampling Reveals a Smut Pathogenic Ancestry of the Fungal Clade Ustilaginomycotina.</title>
        <authorList>
            <person name="Kijpornyongpan T."/>
            <person name="Mondo S.J."/>
            <person name="Barry K."/>
            <person name="Sandor L."/>
            <person name="Lee J."/>
            <person name="Lipzen A."/>
            <person name="Pangilinan J."/>
            <person name="LaButti K."/>
            <person name="Hainaut M."/>
            <person name="Henrissat B."/>
            <person name="Grigoriev I.V."/>
            <person name="Spatafora J.W."/>
            <person name="Aime M.C."/>
        </authorList>
    </citation>
    <scope>NUCLEOTIDE SEQUENCE [LARGE SCALE GENOMIC DNA]</scope>
    <source>
        <strain evidence="1 2">SA 807</strain>
    </source>
</reference>